<evidence type="ECO:0000256" key="8">
    <source>
        <dbReference type="ARBA" id="ARBA00022881"/>
    </source>
</evidence>
<dbReference type="PROSITE" id="PS51194">
    <property type="entry name" value="HELICASE_CTER"/>
    <property type="match status" value="1"/>
</dbReference>
<evidence type="ECO:0000259" key="16">
    <source>
        <dbReference type="PROSITE" id="PS51192"/>
    </source>
</evidence>
<dbReference type="CDD" id="cd18790">
    <property type="entry name" value="SF2_C_UvrB"/>
    <property type="match status" value="1"/>
</dbReference>
<evidence type="ECO:0000256" key="5">
    <source>
        <dbReference type="ARBA" id="ARBA00022763"/>
    </source>
</evidence>
<keyword evidence="5 12" id="KW-0227">DNA damage</keyword>
<protein>
    <recommendedName>
        <fullName evidence="11 12">UvrABC system protein B</fullName>
        <shortName evidence="12">Protein UvrB</shortName>
    </recommendedName>
    <alternativeName>
        <fullName evidence="12">Excinuclease ABC subunit B</fullName>
    </alternativeName>
</protein>
<dbReference type="InterPro" id="IPR027417">
    <property type="entry name" value="P-loop_NTPase"/>
</dbReference>
<dbReference type="GO" id="GO:0009380">
    <property type="term" value="C:excinuclease repair complex"/>
    <property type="evidence" value="ECO:0007669"/>
    <property type="project" value="InterPro"/>
</dbReference>
<proteinExistence type="inferred from homology"/>
<evidence type="ECO:0000256" key="12">
    <source>
        <dbReference type="HAMAP-Rule" id="MF_00204"/>
    </source>
</evidence>
<reference evidence="18" key="1">
    <citation type="submission" date="2021-02" db="EMBL/GenBank/DDBJ databases">
        <title>Genome-Resolved Metagenomics of a Microbial Community Performing Photosynthetic Biological Nutrient Removal.</title>
        <authorList>
            <person name="Mcdaniel E.A."/>
        </authorList>
    </citation>
    <scope>NUCLEOTIDE SEQUENCE</scope>
    <source>
        <strain evidence="18">UWPOB_OBS1</strain>
    </source>
</reference>
<evidence type="ECO:0000256" key="7">
    <source>
        <dbReference type="ARBA" id="ARBA00022840"/>
    </source>
</evidence>
<dbReference type="AlphaFoldDB" id="A0A8J7PHD3"/>
<dbReference type="InterPro" id="IPR001943">
    <property type="entry name" value="UVR_dom"/>
</dbReference>
<keyword evidence="12 13" id="KW-0742">SOS response</keyword>
<dbReference type="SUPFAM" id="SSF52540">
    <property type="entry name" value="P-loop containing nucleoside triphosphate hydrolases"/>
    <property type="match status" value="2"/>
</dbReference>
<dbReference type="Gene3D" id="4.10.860.10">
    <property type="entry name" value="UVR domain"/>
    <property type="match status" value="1"/>
</dbReference>
<keyword evidence="6 12" id="KW-0228">DNA excision</keyword>
<keyword evidence="8 12" id="KW-0267">Excision nuclease</keyword>
<keyword evidence="4 12" id="KW-0547">Nucleotide-binding</keyword>
<dbReference type="InterPro" id="IPR001650">
    <property type="entry name" value="Helicase_C-like"/>
</dbReference>
<evidence type="ECO:0000256" key="13">
    <source>
        <dbReference type="RuleBase" id="RU003587"/>
    </source>
</evidence>
<dbReference type="HAMAP" id="MF_00204">
    <property type="entry name" value="UvrB"/>
    <property type="match status" value="1"/>
</dbReference>
<evidence type="ECO:0000256" key="1">
    <source>
        <dbReference type="ARBA" id="ARBA00004496"/>
    </source>
</evidence>
<comment type="similarity">
    <text evidence="2 12 13">Belongs to the UvrB family.</text>
</comment>
<dbReference type="CDD" id="cd17916">
    <property type="entry name" value="DEXHc_UvrB"/>
    <property type="match status" value="1"/>
</dbReference>
<dbReference type="GO" id="GO:0009432">
    <property type="term" value="P:SOS response"/>
    <property type="evidence" value="ECO:0007669"/>
    <property type="project" value="UniProtKB-UniRule"/>
</dbReference>
<dbReference type="PANTHER" id="PTHR24029">
    <property type="entry name" value="UVRABC SYSTEM PROTEIN B"/>
    <property type="match status" value="1"/>
</dbReference>
<dbReference type="InterPro" id="IPR041471">
    <property type="entry name" value="UvrB_inter"/>
</dbReference>
<dbReference type="SMART" id="SM00487">
    <property type="entry name" value="DEXDc"/>
    <property type="match status" value="1"/>
</dbReference>
<evidence type="ECO:0000259" key="15">
    <source>
        <dbReference type="PROSITE" id="PS50151"/>
    </source>
</evidence>
<evidence type="ECO:0000256" key="11">
    <source>
        <dbReference type="ARBA" id="ARBA00029504"/>
    </source>
</evidence>
<evidence type="ECO:0000256" key="9">
    <source>
        <dbReference type="ARBA" id="ARBA00023204"/>
    </source>
</evidence>
<dbReference type="NCBIfam" id="NF003673">
    <property type="entry name" value="PRK05298.1"/>
    <property type="match status" value="1"/>
</dbReference>
<comment type="subcellular location">
    <subcellularLocation>
        <location evidence="1 12 13">Cytoplasm</location>
    </subcellularLocation>
</comment>
<dbReference type="GO" id="GO:0005524">
    <property type="term" value="F:ATP binding"/>
    <property type="evidence" value="ECO:0007669"/>
    <property type="project" value="UniProtKB-UniRule"/>
</dbReference>
<comment type="caution">
    <text evidence="18">The sequence shown here is derived from an EMBL/GenBank/DDBJ whole genome shotgun (WGS) entry which is preliminary data.</text>
</comment>
<feature type="domain" description="UVR" evidence="15">
    <location>
        <begin position="647"/>
        <end position="682"/>
    </location>
</feature>
<name>A0A8J7PHD3_9BACT</name>
<dbReference type="PROSITE" id="PS51192">
    <property type="entry name" value="HELICASE_ATP_BIND_1"/>
    <property type="match status" value="1"/>
</dbReference>
<feature type="binding site" evidence="12">
    <location>
        <begin position="38"/>
        <end position="45"/>
    </location>
    <ligand>
        <name>ATP</name>
        <dbReference type="ChEBI" id="CHEBI:30616"/>
    </ligand>
</feature>
<sequence length="692" mass="79169">MPEFKVVSSFKPAGDQPQAIDKLSEGLRQGTRYQTLLGVTGSGKTMTMASIIAETKMPALLLAHNKTLAAQLCNEMKEFFPDNAVEYFISYYDYYQPESYIPSTDTFIEKEASINDEIDRLRHSTTRSLWEREDVVVVGSVSTIYGLGVPERYLSAALELRVGVEYDRQDILRKLVSIHYDRNDLVVERSRFRARGEILEVYPSYEERIIKVEFFGDEVERITHVNPVTGEVEEILESIRIYPAKHYVADENEIEESVKQIQAELEERLGELAAQGKLVEAYRLKQRTNFDIEMLKEVGYCNGIENYSRILEGRKPGEPPKTLIDYFVRKYGRDGFITFIDESHVTVPQLRGMFHGDRSRKDTLIDYGFRLPCARDNRPLTPDEFFERVGKVVFVSATPGDWELSVSENVVEQIIRPTGLVDPVVEIRPIQGQIDDLIGEIKERSQKDERVLVTTLTKRMAEDLTDYLSELGIKVKWLHSDIKAIERVELLRDLRQGVFDVLVGVNLLREGLDLPEVSLVAIMEADKEGFLRAERSLIQTIGRAARNAEGKVILYADKMTDSIVKAKGETERRRALQMAHNQEHGIVPRTIVKHSSNILLDTLRGKSEEAELEQANVKRKRKEKGGKVNRPEPIPEAVLELSQRDLLLAIKRIEKEMKDAARELDFERAADLRDQLKVLHERAQQLRKPGNN</sequence>
<dbReference type="GO" id="GO:0003677">
    <property type="term" value="F:DNA binding"/>
    <property type="evidence" value="ECO:0007669"/>
    <property type="project" value="UniProtKB-UniRule"/>
</dbReference>
<dbReference type="Gene3D" id="3.40.50.300">
    <property type="entry name" value="P-loop containing nucleotide triphosphate hydrolases"/>
    <property type="match status" value="3"/>
</dbReference>
<dbReference type="NCBIfam" id="TIGR00631">
    <property type="entry name" value="uvrb"/>
    <property type="match status" value="1"/>
</dbReference>
<dbReference type="InterPro" id="IPR004807">
    <property type="entry name" value="UvrB"/>
</dbReference>
<keyword evidence="14" id="KW-0175">Coiled coil</keyword>
<dbReference type="InterPro" id="IPR024759">
    <property type="entry name" value="UvrB_YAD/RRR_dom"/>
</dbReference>
<dbReference type="GO" id="GO:0009381">
    <property type="term" value="F:excinuclease ABC activity"/>
    <property type="evidence" value="ECO:0007669"/>
    <property type="project" value="UniProtKB-UniRule"/>
</dbReference>
<dbReference type="Proteomes" id="UP000664277">
    <property type="component" value="Unassembled WGS sequence"/>
</dbReference>
<comment type="subunit">
    <text evidence="10 12 13">Forms a heterotetramer with UvrA during the search for lesions. Interacts with UvrC in an incision complex.</text>
</comment>
<feature type="short sequence motif" description="Beta-hairpin" evidence="12">
    <location>
        <begin position="91"/>
        <end position="114"/>
    </location>
</feature>
<evidence type="ECO:0000256" key="10">
    <source>
        <dbReference type="ARBA" id="ARBA00026033"/>
    </source>
</evidence>
<evidence type="ECO:0000256" key="4">
    <source>
        <dbReference type="ARBA" id="ARBA00022741"/>
    </source>
</evidence>
<evidence type="ECO:0000256" key="3">
    <source>
        <dbReference type="ARBA" id="ARBA00022490"/>
    </source>
</evidence>
<evidence type="ECO:0000259" key="17">
    <source>
        <dbReference type="PROSITE" id="PS51194"/>
    </source>
</evidence>
<evidence type="ECO:0000256" key="2">
    <source>
        <dbReference type="ARBA" id="ARBA00008533"/>
    </source>
</evidence>
<dbReference type="PANTHER" id="PTHR24029:SF0">
    <property type="entry name" value="UVRABC SYSTEM PROTEIN B"/>
    <property type="match status" value="1"/>
</dbReference>
<dbReference type="GO" id="GO:0005737">
    <property type="term" value="C:cytoplasm"/>
    <property type="evidence" value="ECO:0007669"/>
    <property type="project" value="UniProtKB-SubCell"/>
</dbReference>
<dbReference type="PROSITE" id="PS50151">
    <property type="entry name" value="UVR"/>
    <property type="match status" value="1"/>
</dbReference>
<feature type="domain" description="Helicase ATP-binding" evidence="16">
    <location>
        <begin position="25"/>
        <end position="176"/>
    </location>
</feature>
<dbReference type="InterPro" id="IPR006935">
    <property type="entry name" value="Helicase/UvrB_N"/>
</dbReference>
<dbReference type="GO" id="GO:0006289">
    <property type="term" value="P:nucleotide-excision repair"/>
    <property type="evidence" value="ECO:0007669"/>
    <property type="project" value="UniProtKB-UniRule"/>
</dbReference>
<dbReference type="Pfam" id="PF12344">
    <property type="entry name" value="UvrB"/>
    <property type="match status" value="1"/>
</dbReference>
<dbReference type="Pfam" id="PF04851">
    <property type="entry name" value="ResIII"/>
    <property type="match status" value="1"/>
</dbReference>
<dbReference type="SUPFAM" id="SSF46600">
    <property type="entry name" value="C-terminal UvrC-binding domain of UvrB"/>
    <property type="match status" value="1"/>
</dbReference>
<evidence type="ECO:0000313" key="18">
    <source>
        <dbReference type="EMBL" id="MBN8659790.1"/>
    </source>
</evidence>
<dbReference type="EMBL" id="JAFLCK010000005">
    <property type="protein sequence ID" value="MBN8659790.1"/>
    <property type="molecule type" value="Genomic_DNA"/>
</dbReference>
<feature type="domain" description="Helicase C-terminal" evidence="17">
    <location>
        <begin position="433"/>
        <end position="599"/>
    </location>
</feature>
<evidence type="ECO:0000313" key="19">
    <source>
        <dbReference type="Proteomes" id="UP000664277"/>
    </source>
</evidence>
<keyword evidence="9 12" id="KW-0234">DNA repair</keyword>
<organism evidence="18 19">
    <name type="scientific">Candidatus Obscuribacter phosphatis</name>
    <dbReference type="NCBI Taxonomy" id="1906157"/>
    <lineage>
        <taxon>Bacteria</taxon>
        <taxon>Bacillati</taxon>
        <taxon>Candidatus Melainabacteria</taxon>
        <taxon>Candidatus Obscuribacterales</taxon>
        <taxon>Candidatus Obscuribacteraceae</taxon>
        <taxon>Candidatus Obscuribacter</taxon>
    </lineage>
</organism>
<dbReference type="GO" id="GO:0016887">
    <property type="term" value="F:ATP hydrolysis activity"/>
    <property type="evidence" value="ECO:0007669"/>
    <property type="project" value="InterPro"/>
</dbReference>
<evidence type="ECO:0000256" key="14">
    <source>
        <dbReference type="SAM" id="Coils"/>
    </source>
</evidence>
<evidence type="ECO:0000256" key="6">
    <source>
        <dbReference type="ARBA" id="ARBA00022769"/>
    </source>
</evidence>
<dbReference type="Pfam" id="PF17757">
    <property type="entry name" value="UvrB_inter"/>
    <property type="match status" value="1"/>
</dbReference>
<comment type="function">
    <text evidence="12">The UvrABC repair system catalyzes the recognition and processing of DNA lesions. A damage recognition complex composed of 2 UvrA and 2 UvrB subunits scans DNA for abnormalities. Upon binding of the UvrA(2)B(2) complex to a putative damaged site, the DNA wraps around one UvrB monomer. DNA wrap is dependent on ATP binding by UvrB and probably causes local melting of the DNA helix, facilitating insertion of UvrB beta-hairpin between the DNA strands. Then UvrB probes one DNA strand for the presence of a lesion. If a lesion is found the UvrA subunits dissociate and the UvrB-DNA preincision complex is formed. This complex is subsequently bound by UvrC and the second UvrB is released. If no lesion is found, the DNA wraps around the other UvrB subunit that will check the other stand for damage.</text>
</comment>
<comment type="domain">
    <text evidence="12">The beta-hairpin motif is involved in DNA binding.</text>
</comment>
<dbReference type="Pfam" id="PF02151">
    <property type="entry name" value="UVR"/>
    <property type="match status" value="1"/>
</dbReference>
<keyword evidence="3 12" id="KW-0963">Cytoplasm</keyword>
<accession>A0A8J7PHD3</accession>
<dbReference type="SMART" id="SM00490">
    <property type="entry name" value="HELICc"/>
    <property type="match status" value="1"/>
</dbReference>
<dbReference type="InterPro" id="IPR036876">
    <property type="entry name" value="UVR_dom_sf"/>
</dbReference>
<dbReference type="Pfam" id="PF00271">
    <property type="entry name" value="Helicase_C"/>
    <property type="match status" value="1"/>
</dbReference>
<gene>
    <name evidence="12 18" type="primary">uvrB</name>
    <name evidence="18" type="ORF">J0M35_05470</name>
</gene>
<dbReference type="InterPro" id="IPR014001">
    <property type="entry name" value="Helicase_ATP-bd"/>
</dbReference>
<feature type="coiled-coil region" evidence="14">
    <location>
        <begin position="600"/>
        <end position="670"/>
    </location>
</feature>
<keyword evidence="7 12" id="KW-0067">ATP-binding</keyword>